<evidence type="ECO:0000313" key="5">
    <source>
        <dbReference type="Proteomes" id="UP000198935"/>
    </source>
</evidence>
<dbReference type="Pfam" id="PF01522">
    <property type="entry name" value="Polysacc_deac_1"/>
    <property type="match status" value="1"/>
</dbReference>
<keyword evidence="5" id="KW-1185">Reference proteome</keyword>
<dbReference type="InterPro" id="IPR002509">
    <property type="entry name" value="NODB_dom"/>
</dbReference>
<dbReference type="InterPro" id="IPR050248">
    <property type="entry name" value="Polysacc_deacetylase_ArnD"/>
</dbReference>
<keyword evidence="1" id="KW-0175">Coiled coil</keyword>
<organism evidence="4 5">
    <name type="scientific">Evansella caseinilytica</name>
    <dbReference type="NCBI Taxonomy" id="1503961"/>
    <lineage>
        <taxon>Bacteria</taxon>
        <taxon>Bacillati</taxon>
        <taxon>Bacillota</taxon>
        <taxon>Bacilli</taxon>
        <taxon>Bacillales</taxon>
        <taxon>Bacillaceae</taxon>
        <taxon>Evansella</taxon>
    </lineage>
</organism>
<sequence length="287" mass="31770">MKKKWQSAGCITILIFLAAGCSPEEKPPQGQIPEENNVADEAAEAESSAGKTDGEAEAQNELDDGDRNGAAVVQAPAYEIDSSHSVVPLAGTDAPKNVVLLTIDDAFLSPGNDNALEMAHILHELNAGAIFFINGQRLTSEEDREKLREIHELGFEIGNHTMNHFNLAELSAEEQREQIVELNELIEEITGKRPRFLRAPFGSNTEVSKQVAEEEGMQWMNWTYGYDWVAEYMEAGALAEIMVESPYLRDGANLLMHDREFTKDALQAIVTGLREKGYEIVAPELIR</sequence>
<reference evidence="5" key="1">
    <citation type="submission" date="2016-10" db="EMBL/GenBank/DDBJ databases">
        <authorList>
            <person name="Varghese N."/>
            <person name="Submissions S."/>
        </authorList>
    </citation>
    <scope>NUCLEOTIDE SEQUENCE [LARGE SCALE GENOMIC DNA]</scope>
    <source>
        <strain evidence="5">SP</strain>
    </source>
</reference>
<protein>
    <submittedName>
        <fullName evidence="4">Peptidoglycan/xylan/chitin deacetylase, PgdA/CDA1 family</fullName>
    </submittedName>
</protein>
<dbReference type="Gene3D" id="3.20.20.370">
    <property type="entry name" value="Glycoside hydrolase/deacetylase"/>
    <property type="match status" value="1"/>
</dbReference>
<dbReference type="PANTHER" id="PTHR10587">
    <property type="entry name" value="GLYCOSYL TRANSFERASE-RELATED"/>
    <property type="match status" value="1"/>
</dbReference>
<dbReference type="GO" id="GO:0005975">
    <property type="term" value="P:carbohydrate metabolic process"/>
    <property type="evidence" value="ECO:0007669"/>
    <property type="project" value="InterPro"/>
</dbReference>
<dbReference type="PROSITE" id="PS51677">
    <property type="entry name" value="NODB"/>
    <property type="match status" value="1"/>
</dbReference>
<name>A0A1H3MNG4_9BACI</name>
<feature type="compositionally biased region" description="Acidic residues" evidence="2">
    <location>
        <begin position="55"/>
        <end position="64"/>
    </location>
</feature>
<dbReference type="PROSITE" id="PS51257">
    <property type="entry name" value="PROKAR_LIPOPROTEIN"/>
    <property type="match status" value="1"/>
</dbReference>
<evidence type="ECO:0000256" key="2">
    <source>
        <dbReference type="SAM" id="MobiDB-lite"/>
    </source>
</evidence>
<dbReference type="Proteomes" id="UP000198935">
    <property type="component" value="Unassembled WGS sequence"/>
</dbReference>
<evidence type="ECO:0000313" key="4">
    <source>
        <dbReference type="EMBL" id="SDY78187.1"/>
    </source>
</evidence>
<dbReference type="OrthoDB" id="9806342at2"/>
<feature type="coiled-coil region" evidence="1">
    <location>
        <begin position="165"/>
        <end position="192"/>
    </location>
</feature>
<dbReference type="STRING" id="1503961.SAMN05421736_103289"/>
<dbReference type="CDD" id="cd10917">
    <property type="entry name" value="CE4_NodB_like_6s_7s"/>
    <property type="match status" value="1"/>
</dbReference>
<dbReference type="SUPFAM" id="SSF88713">
    <property type="entry name" value="Glycoside hydrolase/deacetylase"/>
    <property type="match status" value="1"/>
</dbReference>
<accession>A0A1H3MNG4</accession>
<feature type="domain" description="NodB homology" evidence="3">
    <location>
        <begin position="97"/>
        <end position="281"/>
    </location>
</feature>
<evidence type="ECO:0000259" key="3">
    <source>
        <dbReference type="PROSITE" id="PS51677"/>
    </source>
</evidence>
<dbReference type="EMBL" id="FNPI01000003">
    <property type="protein sequence ID" value="SDY78187.1"/>
    <property type="molecule type" value="Genomic_DNA"/>
</dbReference>
<evidence type="ECO:0000256" key="1">
    <source>
        <dbReference type="SAM" id="Coils"/>
    </source>
</evidence>
<feature type="region of interest" description="Disordered" evidence="2">
    <location>
        <begin position="23"/>
        <end position="67"/>
    </location>
</feature>
<proteinExistence type="predicted"/>
<dbReference type="InterPro" id="IPR011330">
    <property type="entry name" value="Glyco_hydro/deAcase_b/a-brl"/>
</dbReference>
<dbReference type="GO" id="GO:0016810">
    <property type="term" value="F:hydrolase activity, acting on carbon-nitrogen (but not peptide) bonds"/>
    <property type="evidence" value="ECO:0007669"/>
    <property type="project" value="InterPro"/>
</dbReference>
<gene>
    <name evidence="4" type="ORF">SAMN05421736_103289</name>
</gene>
<dbReference type="AlphaFoldDB" id="A0A1H3MNG4"/>